<comment type="caution">
    <text evidence="6">The sequence shown here is derived from an EMBL/GenBank/DDBJ whole genome shotgun (WGS) entry which is preliminary data.</text>
</comment>
<dbReference type="EMBL" id="JAQAGZ010000005">
    <property type="protein sequence ID" value="MCZ8512533.1"/>
    <property type="molecule type" value="Genomic_DNA"/>
</dbReference>
<feature type="transmembrane region" description="Helical" evidence="5">
    <location>
        <begin position="154"/>
        <end position="176"/>
    </location>
</feature>
<dbReference type="PANTHER" id="PTHR30371">
    <property type="entry name" value="SEC-INDEPENDENT PROTEIN TRANSLOCASE PROTEIN TATC"/>
    <property type="match status" value="1"/>
</dbReference>
<evidence type="ECO:0000256" key="2">
    <source>
        <dbReference type="ARBA" id="ARBA00022692"/>
    </source>
</evidence>
<reference evidence="6 7" key="1">
    <citation type="submission" date="2022-12" db="EMBL/GenBank/DDBJ databases">
        <title>Draft genome sequence of Paenibacillus sp. dW9.</title>
        <authorList>
            <person name="Choi E.-W."/>
            <person name="Kim D.-U."/>
        </authorList>
    </citation>
    <scope>NUCLEOTIDE SEQUENCE [LARGE SCALE GENOMIC DNA]</scope>
    <source>
        <strain evidence="7">dW9</strain>
    </source>
</reference>
<keyword evidence="5" id="KW-0811">Translocation</keyword>
<keyword evidence="5" id="KW-1003">Cell membrane</keyword>
<evidence type="ECO:0000256" key="4">
    <source>
        <dbReference type="ARBA" id="ARBA00023136"/>
    </source>
</evidence>
<accession>A0ABT4Q6S4</accession>
<keyword evidence="5" id="KW-0653">Protein transport</keyword>
<dbReference type="PANTHER" id="PTHR30371:SF0">
    <property type="entry name" value="SEC-INDEPENDENT PROTEIN TRANSLOCASE PROTEIN TATC, CHLOROPLASTIC-RELATED"/>
    <property type="match status" value="1"/>
</dbReference>
<keyword evidence="5" id="KW-0813">Transport</keyword>
<keyword evidence="7" id="KW-1185">Reference proteome</keyword>
<feature type="transmembrane region" description="Helical" evidence="5">
    <location>
        <begin position="106"/>
        <end position="134"/>
    </location>
</feature>
<dbReference type="Pfam" id="PF00902">
    <property type="entry name" value="TatC"/>
    <property type="match status" value="1"/>
</dbReference>
<dbReference type="PROSITE" id="PS01218">
    <property type="entry name" value="TATC"/>
    <property type="match status" value="1"/>
</dbReference>
<comment type="similarity">
    <text evidence="5">Belongs to the TatC family.</text>
</comment>
<dbReference type="InterPro" id="IPR019820">
    <property type="entry name" value="Sec-indep_translocase_CS"/>
</dbReference>
<sequence>MRLETEEAMSLVEHLTELRKRVIRVVIVLVLGMVIGLIAAKPMIKYITSMPPANSIDLLNVFSPWDSIKLYMNCALITGLIITLPVALYQLWAFMKPGLRAEEQKASLMFVPFAFALFLVGLAFGYFVVFRMAFMFATSITESLNLKETYGISQYFSFMFNILIPLSLLFELPIVVMFLTKLRLMNPARLRKMRRYAYMILVIVATMITPPDAASAIIVFLPMIVLYEFSVFLSGVVYRKQLEQDAAWEREGSA</sequence>
<comment type="subcellular location">
    <subcellularLocation>
        <location evidence="5">Cell membrane</location>
        <topology evidence="5">Multi-pass membrane protein</topology>
    </subcellularLocation>
    <subcellularLocation>
        <location evidence="1">Membrane</location>
        <topology evidence="1">Multi-pass membrane protein</topology>
    </subcellularLocation>
</comment>
<evidence type="ECO:0000313" key="6">
    <source>
        <dbReference type="EMBL" id="MCZ8512533.1"/>
    </source>
</evidence>
<dbReference type="InterPro" id="IPR002033">
    <property type="entry name" value="TatC"/>
</dbReference>
<dbReference type="NCBIfam" id="TIGR00945">
    <property type="entry name" value="tatC"/>
    <property type="match status" value="1"/>
</dbReference>
<keyword evidence="4 5" id="KW-0472">Membrane</keyword>
<dbReference type="PRINTS" id="PR01840">
    <property type="entry name" value="TATCFAMILY"/>
</dbReference>
<evidence type="ECO:0000256" key="3">
    <source>
        <dbReference type="ARBA" id="ARBA00022989"/>
    </source>
</evidence>
<proteinExistence type="inferred from homology"/>
<feature type="transmembrane region" description="Helical" evidence="5">
    <location>
        <begin position="70"/>
        <end position="94"/>
    </location>
</feature>
<evidence type="ECO:0000313" key="7">
    <source>
        <dbReference type="Proteomes" id="UP001527882"/>
    </source>
</evidence>
<feature type="transmembrane region" description="Helical" evidence="5">
    <location>
        <begin position="21"/>
        <end position="40"/>
    </location>
</feature>
<gene>
    <name evidence="5 6" type="primary">tatC</name>
    <name evidence="6" type="ORF">O9H85_08915</name>
</gene>
<keyword evidence="2 5" id="KW-0812">Transmembrane</keyword>
<feature type="transmembrane region" description="Helical" evidence="5">
    <location>
        <begin position="217"/>
        <end position="238"/>
    </location>
</feature>
<name>A0ABT4Q6S4_9BACL</name>
<keyword evidence="3 5" id="KW-1133">Transmembrane helix</keyword>
<organism evidence="6 7">
    <name type="scientific">Paenibacillus gyeongsangnamensis</name>
    <dbReference type="NCBI Taxonomy" id="3388067"/>
    <lineage>
        <taxon>Bacteria</taxon>
        <taxon>Bacillati</taxon>
        <taxon>Bacillota</taxon>
        <taxon>Bacilli</taxon>
        <taxon>Bacillales</taxon>
        <taxon>Paenibacillaceae</taxon>
        <taxon>Paenibacillus</taxon>
    </lineage>
</organism>
<protein>
    <recommendedName>
        <fullName evidence="5">Sec-independent protein translocase protein TatC</fullName>
    </recommendedName>
</protein>
<evidence type="ECO:0000256" key="5">
    <source>
        <dbReference type="HAMAP-Rule" id="MF_00902"/>
    </source>
</evidence>
<dbReference type="HAMAP" id="MF_00902">
    <property type="entry name" value="TatC"/>
    <property type="match status" value="1"/>
</dbReference>
<comment type="function">
    <text evidence="5">Part of the twin-arginine translocation (Tat) system that transports large folded proteins containing a characteristic twin-arginine motif in their signal peptide across membranes.</text>
</comment>
<comment type="subunit">
    <text evidence="5">Forms a complex with TatA.</text>
</comment>
<feature type="transmembrane region" description="Helical" evidence="5">
    <location>
        <begin position="196"/>
        <end position="211"/>
    </location>
</feature>
<dbReference type="RefSeq" id="WP_269880984.1">
    <property type="nucleotide sequence ID" value="NZ_JAQAGZ010000005.1"/>
</dbReference>
<dbReference type="Proteomes" id="UP001527882">
    <property type="component" value="Unassembled WGS sequence"/>
</dbReference>
<evidence type="ECO:0000256" key="1">
    <source>
        <dbReference type="ARBA" id="ARBA00004141"/>
    </source>
</evidence>